<protein>
    <submittedName>
        <fullName evidence="1">Uncharacterized protein</fullName>
    </submittedName>
</protein>
<evidence type="ECO:0000313" key="2">
    <source>
        <dbReference type="Proteomes" id="UP001317870"/>
    </source>
</evidence>
<gene>
    <name evidence="1" type="ORF">IFM12276_31380</name>
</gene>
<dbReference type="EMBL" id="AP026978">
    <property type="protein sequence ID" value="BDU00110.1"/>
    <property type="molecule type" value="Genomic_DNA"/>
</dbReference>
<dbReference type="Proteomes" id="UP001317870">
    <property type="component" value="Chromosome"/>
</dbReference>
<organism evidence="1 2">
    <name type="scientific">Nocardia sputorum</name>
    <dbReference type="NCBI Taxonomy" id="2984338"/>
    <lineage>
        <taxon>Bacteria</taxon>
        <taxon>Bacillati</taxon>
        <taxon>Actinomycetota</taxon>
        <taxon>Actinomycetes</taxon>
        <taxon>Mycobacteriales</taxon>
        <taxon>Nocardiaceae</taxon>
        <taxon>Nocardia</taxon>
    </lineage>
</organism>
<keyword evidence="2" id="KW-1185">Reference proteome</keyword>
<evidence type="ECO:0000313" key="1">
    <source>
        <dbReference type="EMBL" id="BDU00110.1"/>
    </source>
</evidence>
<reference evidence="1 2" key="1">
    <citation type="submission" date="2022-11" db="EMBL/GenBank/DDBJ databases">
        <title>Genome Sequencing of Nocardia sp. ON39_IFM12276 and assembly.</title>
        <authorList>
            <person name="Shimojima M."/>
            <person name="Toyokawa M."/>
            <person name="Uesaka K."/>
        </authorList>
    </citation>
    <scope>NUCLEOTIDE SEQUENCE [LARGE SCALE GENOMIC DNA]</scope>
    <source>
        <strain evidence="1 2">IFM 12276</strain>
    </source>
</reference>
<name>A0ABM8CYL5_9NOCA</name>
<proteinExistence type="predicted"/>
<accession>A0ABM8CYL5</accession>
<sequence length="156" mass="17563">MLVEEDRTAIIPVTDATDVRGNVTFPVLGIDMRKVHEGFGLEIVEVLNSVVFDFGSMHRWRDAVADYVEASFDSMHQGMLAQSGDQDAEVMAGLSINWAARVSESLTELASYLVFLEQMLNDFIGADLRKVELAGVPLEGLRWSEQTTQWPDRWRE</sequence>